<reference evidence="1" key="1">
    <citation type="submission" date="2014-09" db="EMBL/GenBank/DDBJ databases">
        <authorList>
            <person name="Magalhaes I.L.F."/>
            <person name="Oliveira U."/>
            <person name="Santos F.R."/>
            <person name="Vidigal T.H.D.A."/>
            <person name="Brescovit A.D."/>
            <person name="Santos A.J."/>
        </authorList>
    </citation>
    <scope>NUCLEOTIDE SEQUENCE</scope>
    <source>
        <tissue evidence="1">Shoot tissue taken approximately 20 cm above the soil surface</tissue>
    </source>
</reference>
<organism evidence="1">
    <name type="scientific">Arundo donax</name>
    <name type="common">Giant reed</name>
    <name type="synonym">Donax arundinaceus</name>
    <dbReference type="NCBI Taxonomy" id="35708"/>
    <lineage>
        <taxon>Eukaryota</taxon>
        <taxon>Viridiplantae</taxon>
        <taxon>Streptophyta</taxon>
        <taxon>Embryophyta</taxon>
        <taxon>Tracheophyta</taxon>
        <taxon>Spermatophyta</taxon>
        <taxon>Magnoliopsida</taxon>
        <taxon>Liliopsida</taxon>
        <taxon>Poales</taxon>
        <taxon>Poaceae</taxon>
        <taxon>PACMAD clade</taxon>
        <taxon>Arundinoideae</taxon>
        <taxon>Arundineae</taxon>
        <taxon>Arundo</taxon>
    </lineage>
</organism>
<proteinExistence type="predicted"/>
<protein>
    <submittedName>
        <fullName evidence="1">Uncharacterized protein</fullName>
    </submittedName>
</protein>
<name>A0A0A9EWU0_ARUDO</name>
<sequence length="54" mass="5934">MSIAQAGFTYSTVLVELAFANKKFRRTSSQLKKLSTTCLPISAPLLQYLLKASP</sequence>
<reference evidence="1" key="2">
    <citation type="journal article" date="2015" name="Data Brief">
        <title>Shoot transcriptome of the giant reed, Arundo donax.</title>
        <authorList>
            <person name="Barrero R.A."/>
            <person name="Guerrero F.D."/>
            <person name="Moolhuijzen P."/>
            <person name="Goolsby J.A."/>
            <person name="Tidwell J."/>
            <person name="Bellgard S.E."/>
            <person name="Bellgard M.I."/>
        </authorList>
    </citation>
    <scope>NUCLEOTIDE SEQUENCE</scope>
    <source>
        <tissue evidence="1">Shoot tissue taken approximately 20 cm above the soil surface</tissue>
    </source>
</reference>
<accession>A0A0A9EWU0</accession>
<evidence type="ECO:0000313" key="1">
    <source>
        <dbReference type="EMBL" id="JAE02351.1"/>
    </source>
</evidence>
<dbReference type="EMBL" id="GBRH01195545">
    <property type="protein sequence ID" value="JAE02351.1"/>
    <property type="molecule type" value="Transcribed_RNA"/>
</dbReference>
<dbReference type="AlphaFoldDB" id="A0A0A9EWU0"/>